<feature type="transmembrane region" description="Helical" evidence="1">
    <location>
        <begin position="71"/>
        <end position="92"/>
    </location>
</feature>
<keyword evidence="1" id="KW-0472">Membrane</keyword>
<dbReference type="EMBL" id="CP014544">
    <property type="protein sequence ID" value="AMO67344.1"/>
    <property type="molecule type" value="Genomic_DNA"/>
</dbReference>
<dbReference type="Proteomes" id="UP000074119">
    <property type="component" value="Chromosome"/>
</dbReference>
<dbReference type="STRING" id="1470434.AZF00_03070"/>
<protein>
    <submittedName>
        <fullName evidence="2">Uncharacterized protein</fullName>
    </submittedName>
</protein>
<dbReference type="AlphaFoldDB" id="A0A127M296"/>
<dbReference type="KEGG" id="zal:AZF00_03070"/>
<evidence type="ECO:0000313" key="3">
    <source>
        <dbReference type="Proteomes" id="UP000074119"/>
    </source>
</evidence>
<keyword evidence="1" id="KW-1133">Transmembrane helix</keyword>
<organism evidence="2 3">
    <name type="scientific">Zhongshania aliphaticivorans</name>
    <dbReference type="NCBI Taxonomy" id="1470434"/>
    <lineage>
        <taxon>Bacteria</taxon>
        <taxon>Pseudomonadati</taxon>
        <taxon>Pseudomonadota</taxon>
        <taxon>Gammaproteobacteria</taxon>
        <taxon>Cellvibrionales</taxon>
        <taxon>Spongiibacteraceae</taxon>
        <taxon>Zhongshania</taxon>
    </lineage>
</organism>
<feature type="transmembrane region" description="Helical" evidence="1">
    <location>
        <begin position="39"/>
        <end position="59"/>
    </location>
</feature>
<keyword evidence="1" id="KW-0812">Transmembrane</keyword>
<accession>A0A127M296</accession>
<evidence type="ECO:0000256" key="1">
    <source>
        <dbReference type="SAM" id="Phobius"/>
    </source>
</evidence>
<sequence length="225" mass="25394">MKQISPFDGAPKTEIVTDDQGRRAFIVTPRYLTPWRFKVARFAANVTAWALMFALVFLVDRTVSEPGWEVLAAIVSPWVLWQLWFVVARFMCSRTARFELTEDTLKVGGLFGSRKFDRTIPNSFALPPHNSAIAEQRKHELIVRQEASKGRVIAKMPIYANSWHLSFVYLGQRNDLLTIYGQQDAEALLCRLQACNEVLNRQAGLAEGLSMSADDDWTDSPGDVG</sequence>
<name>A0A127M296_9GAMM</name>
<proteinExistence type="predicted"/>
<gene>
    <name evidence="2" type="ORF">AZF00_03070</name>
</gene>
<evidence type="ECO:0000313" key="2">
    <source>
        <dbReference type="EMBL" id="AMO67344.1"/>
    </source>
</evidence>
<dbReference type="RefSeq" id="WP_062383149.1">
    <property type="nucleotide sequence ID" value="NZ_CP014544.1"/>
</dbReference>
<reference evidence="2 3" key="1">
    <citation type="submission" date="2015-12" db="EMBL/GenBank/DDBJ databases">
        <authorList>
            <person name="Shamseldin A."/>
            <person name="Moawad H."/>
            <person name="Abd El-Rahim W.M."/>
            <person name="Sadowsky M.J."/>
        </authorList>
    </citation>
    <scope>NUCLEOTIDE SEQUENCE [LARGE SCALE GENOMIC DNA]</scope>
    <source>
        <strain evidence="2 3">SM2</strain>
    </source>
</reference>